<dbReference type="WBParaSite" id="PSAMB.scaffold2071size25602.g16163.t1">
    <property type="protein sequence ID" value="PSAMB.scaffold2071size25602.g16163.t1"/>
    <property type="gene ID" value="PSAMB.scaffold2071size25602.g16163"/>
</dbReference>
<feature type="compositionally biased region" description="Polar residues" evidence="1">
    <location>
        <begin position="166"/>
        <end position="177"/>
    </location>
</feature>
<dbReference type="InterPro" id="IPR051412">
    <property type="entry name" value="Formin_Homology_Diaphanous_sf"/>
</dbReference>
<evidence type="ECO:0000313" key="4">
    <source>
        <dbReference type="WBParaSite" id="PSAMB.scaffold2071size25602.g16163.t1"/>
    </source>
</evidence>
<name>A0A914VJ30_9BILA</name>
<dbReference type="GO" id="GO:0005884">
    <property type="term" value="C:actin filament"/>
    <property type="evidence" value="ECO:0007669"/>
    <property type="project" value="TreeGrafter"/>
</dbReference>
<evidence type="ECO:0000313" key="3">
    <source>
        <dbReference type="Proteomes" id="UP000887566"/>
    </source>
</evidence>
<keyword evidence="2" id="KW-0472">Membrane</keyword>
<dbReference type="PANTHER" id="PTHR45691:SF6">
    <property type="entry name" value="PROTEIN DIAPHANOUS"/>
    <property type="match status" value="1"/>
</dbReference>
<evidence type="ECO:0000256" key="2">
    <source>
        <dbReference type="SAM" id="Phobius"/>
    </source>
</evidence>
<feature type="compositionally biased region" description="Polar residues" evidence="1">
    <location>
        <begin position="116"/>
        <end position="139"/>
    </location>
</feature>
<reference evidence="4" key="1">
    <citation type="submission" date="2022-11" db="UniProtKB">
        <authorList>
            <consortium name="WormBaseParasite"/>
        </authorList>
    </citation>
    <scope>IDENTIFICATION</scope>
</reference>
<keyword evidence="2" id="KW-1133">Transmembrane helix</keyword>
<accession>A0A914VJ30</accession>
<organism evidence="3 4">
    <name type="scientific">Plectus sambesii</name>
    <dbReference type="NCBI Taxonomy" id="2011161"/>
    <lineage>
        <taxon>Eukaryota</taxon>
        <taxon>Metazoa</taxon>
        <taxon>Ecdysozoa</taxon>
        <taxon>Nematoda</taxon>
        <taxon>Chromadorea</taxon>
        <taxon>Plectida</taxon>
        <taxon>Plectina</taxon>
        <taxon>Plectoidea</taxon>
        <taxon>Plectidae</taxon>
        <taxon>Plectus</taxon>
    </lineage>
</organism>
<dbReference type="PANTHER" id="PTHR45691">
    <property type="entry name" value="PROTEIN DIAPHANOUS"/>
    <property type="match status" value="1"/>
</dbReference>
<feature type="transmembrane region" description="Helical" evidence="2">
    <location>
        <begin position="411"/>
        <end position="433"/>
    </location>
</feature>
<dbReference type="GO" id="GO:0030041">
    <property type="term" value="P:actin filament polymerization"/>
    <property type="evidence" value="ECO:0007669"/>
    <property type="project" value="TreeGrafter"/>
</dbReference>
<proteinExistence type="predicted"/>
<keyword evidence="2" id="KW-0812">Transmembrane</keyword>
<dbReference type="Proteomes" id="UP000887566">
    <property type="component" value="Unplaced"/>
</dbReference>
<evidence type="ECO:0000256" key="1">
    <source>
        <dbReference type="SAM" id="MobiDB-lite"/>
    </source>
</evidence>
<protein>
    <submittedName>
        <fullName evidence="4">Uncharacterized protein</fullName>
    </submittedName>
</protein>
<sequence length="434" mass="47478">MNNWPSNFHQHHAGVIRRASSYGPIIVELDASDLGSVRTADQSTLQRRYLLRHNHYNQSPRSPNRSHAPAARKLYNRRLGARPHVIQSSSSSPPPTPTVRTMIVEEASEVSDSASRVGTQPSQQPQHSRPWRQVNQDISTRMIAMSSDSPPIIPKRDYDDSPRPRGQQSQSATTMVDQSVDDGESSDDGHDQQRIVDEGTGQLVVYQGGRPPHGAFDGSIYAGEPIGYMPCPPGPMWPMPMPMPPPMGMYPPPPQPPPFFHGGMGGMGGMDGVHHPYTADPGILFTPMGPMAMFDASKHRKAHKKAMKRSQSMELRHCPPPPMFMPPPGGPFMPPMGFQEAASMQMMSLVDGPQQMMLLGGPQPMLMPMQPPMVSRMPPAAAKRPVKLKPPKTPKKHGACYLVCCKGHTQVLWIVVGIILVGIVLGLVLGLTLV</sequence>
<dbReference type="AlphaFoldDB" id="A0A914VJ30"/>
<feature type="region of interest" description="Disordered" evidence="1">
    <location>
        <begin position="107"/>
        <end position="193"/>
    </location>
</feature>
<keyword evidence="3" id="KW-1185">Reference proteome</keyword>
<feature type="compositionally biased region" description="Basic and acidic residues" evidence="1">
    <location>
        <begin position="154"/>
        <end position="163"/>
    </location>
</feature>